<dbReference type="AlphaFoldDB" id="A0A6A4VN89"/>
<evidence type="ECO:0000313" key="11">
    <source>
        <dbReference type="EMBL" id="KAF0290761.1"/>
    </source>
</evidence>
<dbReference type="Proteomes" id="UP000440578">
    <property type="component" value="Unassembled WGS sequence"/>
</dbReference>
<keyword evidence="12" id="KW-1185">Reference proteome</keyword>
<dbReference type="GO" id="GO:0000978">
    <property type="term" value="F:RNA polymerase II cis-regulatory region sequence-specific DNA binding"/>
    <property type="evidence" value="ECO:0007669"/>
    <property type="project" value="TreeGrafter"/>
</dbReference>
<gene>
    <name evidence="11" type="primary">ZNF771_1</name>
    <name evidence="11" type="ORF">FJT64_011024</name>
</gene>
<feature type="domain" description="C2H2-type" evidence="10">
    <location>
        <begin position="292"/>
        <end position="319"/>
    </location>
</feature>
<evidence type="ECO:0000256" key="9">
    <source>
        <dbReference type="SAM" id="MobiDB-lite"/>
    </source>
</evidence>
<name>A0A6A4VN89_AMPAM</name>
<evidence type="ECO:0000256" key="7">
    <source>
        <dbReference type="ARBA" id="ARBA00037948"/>
    </source>
</evidence>
<evidence type="ECO:0000259" key="10">
    <source>
        <dbReference type="PROSITE" id="PS50157"/>
    </source>
</evidence>
<evidence type="ECO:0000256" key="8">
    <source>
        <dbReference type="PROSITE-ProRule" id="PRU00042"/>
    </source>
</evidence>
<accession>A0A6A4VN89</accession>
<dbReference type="FunFam" id="3.30.160.60:FF:000446">
    <property type="entry name" value="Zinc finger protein"/>
    <property type="match status" value="1"/>
</dbReference>
<dbReference type="PROSITE" id="PS50157">
    <property type="entry name" value="ZINC_FINGER_C2H2_2"/>
    <property type="match status" value="5"/>
</dbReference>
<dbReference type="Pfam" id="PF13894">
    <property type="entry name" value="zf-C2H2_4"/>
    <property type="match status" value="1"/>
</dbReference>
<dbReference type="OrthoDB" id="6382200at2759"/>
<evidence type="ECO:0000256" key="2">
    <source>
        <dbReference type="ARBA" id="ARBA00022723"/>
    </source>
</evidence>
<dbReference type="SMART" id="SM00355">
    <property type="entry name" value="ZnF_C2H2"/>
    <property type="match status" value="6"/>
</dbReference>
<comment type="subcellular location">
    <subcellularLocation>
        <location evidence="1">Nucleus</location>
    </subcellularLocation>
</comment>
<dbReference type="PROSITE" id="PS00028">
    <property type="entry name" value="ZINC_FINGER_C2H2_1"/>
    <property type="match status" value="5"/>
</dbReference>
<keyword evidence="6" id="KW-0539">Nucleus</keyword>
<dbReference type="InterPro" id="IPR013087">
    <property type="entry name" value="Znf_C2H2_type"/>
</dbReference>
<feature type="domain" description="C2H2-type" evidence="10">
    <location>
        <begin position="320"/>
        <end position="347"/>
    </location>
</feature>
<dbReference type="SUPFAM" id="SSF57667">
    <property type="entry name" value="beta-beta-alpha zinc fingers"/>
    <property type="match status" value="4"/>
</dbReference>
<sequence>MEGLQVVPCLICKNHLINSKSLYQEKTMYTKTPLITKLSKIVRKRLETHLVPPAEVCGTCHSLLDLVDEHESKLLAYENEVRLKFKLPFPIVLEDKNDVAPPPFDDQPIGEPQMGSAANAELEPGPDDVIVSADDTGLVTVTYSQPDADSDAGRPPGPSSPAVIWDGDSDQQIIIFKEEETPVVGLLDDLVPAEPPVRHRSTHPLLRFQCVFCAERCATTKELSRHMNEAHADQLMPCGHCDKRFATKAGLKQHVKQHEERRHVCPLCPRRFVALHDLQLHSIYKHSDERPFSCDVCRRTFKTLCILRRHKLRHTGLKPHTCAHCGMTFTHKFAMEAHAVSHQSHRLKCATCGKKFGLQRSLEQHMRLMHRQEVYVS</sequence>
<dbReference type="GO" id="GO:0005634">
    <property type="term" value="C:nucleus"/>
    <property type="evidence" value="ECO:0007669"/>
    <property type="project" value="UniProtKB-SubCell"/>
</dbReference>
<evidence type="ECO:0000256" key="4">
    <source>
        <dbReference type="ARBA" id="ARBA00022771"/>
    </source>
</evidence>
<reference evidence="11 12" key="1">
    <citation type="submission" date="2019-07" db="EMBL/GenBank/DDBJ databases">
        <title>Draft genome assembly of a fouling barnacle, Amphibalanus amphitrite (Darwin, 1854): The first reference genome for Thecostraca.</title>
        <authorList>
            <person name="Kim W."/>
        </authorList>
    </citation>
    <scope>NUCLEOTIDE SEQUENCE [LARGE SCALE GENOMIC DNA]</scope>
    <source>
        <strain evidence="11">SNU_AA5</strain>
        <tissue evidence="11">Soma without cirri and trophi</tissue>
    </source>
</reference>
<keyword evidence="3" id="KW-0677">Repeat</keyword>
<dbReference type="Pfam" id="PF00096">
    <property type="entry name" value="zf-C2H2"/>
    <property type="match status" value="1"/>
</dbReference>
<evidence type="ECO:0000256" key="6">
    <source>
        <dbReference type="ARBA" id="ARBA00023242"/>
    </source>
</evidence>
<dbReference type="InterPro" id="IPR050527">
    <property type="entry name" value="Snail/Krueppel_Znf"/>
</dbReference>
<dbReference type="PANTHER" id="PTHR24388">
    <property type="entry name" value="ZINC FINGER PROTEIN"/>
    <property type="match status" value="1"/>
</dbReference>
<keyword evidence="5" id="KW-0862">Zinc</keyword>
<keyword evidence="2" id="KW-0479">Metal-binding</keyword>
<evidence type="ECO:0000313" key="12">
    <source>
        <dbReference type="Proteomes" id="UP000440578"/>
    </source>
</evidence>
<evidence type="ECO:0000256" key="3">
    <source>
        <dbReference type="ARBA" id="ARBA00022737"/>
    </source>
</evidence>
<feature type="domain" description="C2H2-type" evidence="10">
    <location>
        <begin position="263"/>
        <end position="291"/>
    </location>
</feature>
<protein>
    <submittedName>
        <fullName evidence="11">Zinc finger protein 771</fullName>
    </submittedName>
</protein>
<dbReference type="EMBL" id="VIIS01001930">
    <property type="protein sequence ID" value="KAF0290761.1"/>
    <property type="molecule type" value="Genomic_DNA"/>
</dbReference>
<comment type="similarity">
    <text evidence="7">Belongs to the snail C2H2-type zinc-finger protein family.</text>
</comment>
<evidence type="ECO:0000256" key="5">
    <source>
        <dbReference type="ARBA" id="ARBA00022833"/>
    </source>
</evidence>
<dbReference type="GO" id="GO:0000981">
    <property type="term" value="F:DNA-binding transcription factor activity, RNA polymerase II-specific"/>
    <property type="evidence" value="ECO:0007669"/>
    <property type="project" value="TreeGrafter"/>
</dbReference>
<dbReference type="InterPro" id="IPR036236">
    <property type="entry name" value="Znf_C2H2_sf"/>
</dbReference>
<organism evidence="11 12">
    <name type="scientific">Amphibalanus amphitrite</name>
    <name type="common">Striped barnacle</name>
    <name type="synonym">Balanus amphitrite</name>
    <dbReference type="NCBI Taxonomy" id="1232801"/>
    <lineage>
        <taxon>Eukaryota</taxon>
        <taxon>Metazoa</taxon>
        <taxon>Ecdysozoa</taxon>
        <taxon>Arthropoda</taxon>
        <taxon>Crustacea</taxon>
        <taxon>Multicrustacea</taxon>
        <taxon>Cirripedia</taxon>
        <taxon>Thoracica</taxon>
        <taxon>Thoracicalcarea</taxon>
        <taxon>Balanomorpha</taxon>
        <taxon>Balanoidea</taxon>
        <taxon>Balanidae</taxon>
        <taxon>Amphibalaninae</taxon>
        <taxon>Amphibalanus</taxon>
    </lineage>
</organism>
<feature type="domain" description="C2H2-type" evidence="10">
    <location>
        <begin position="347"/>
        <end position="375"/>
    </location>
</feature>
<dbReference type="Pfam" id="PF12874">
    <property type="entry name" value="zf-met"/>
    <property type="match status" value="1"/>
</dbReference>
<keyword evidence="4 8" id="KW-0863">Zinc-finger</keyword>
<dbReference type="PANTHER" id="PTHR24388:SF54">
    <property type="entry name" value="PROTEIN ESCARGOT"/>
    <property type="match status" value="1"/>
</dbReference>
<comment type="caution">
    <text evidence="11">The sequence shown here is derived from an EMBL/GenBank/DDBJ whole genome shotgun (WGS) entry which is preliminary data.</text>
</comment>
<dbReference type="Gene3D" id="3.30.160.60">
    <property type="entry name" value="Classic Zinc Finger"/>
    <property type="match status" value="3"/>
</dbReference>
<feature type="region of interest" description="Disordered" evidence="9">
    <location>
        <begin position="144"/>
        <end position="164"/>
    </location>
</feature>
<evidence type="ECO:0000256" key="1">
    <source>
        <dbReference type="ARBA" id="ARBA00004123"/>
    </source>
</evidence>
<dbReference type="GO" id="GO:0008270">
    <property type="term" value="F:zinc ion binding"/>
    <property type="evidence" value="ECO:0007669"/>
    <property type="project" value="UniProtKB-KW"/>
</dbReference>
<proteinExistence type="inferred from homology"/>
<dbReference type="FunFam" id="3.30.160.60:FF:000100">
    <property type="entry name" value="Zinc finger 45-like"/>
    <property type="match status" value="1"/>
</dbReference>
<feature type="region of interest" description="Disordered" evidence="9">
    <location>
        <begin position="98"/>
        <end position="125"/>
    </location>
</feature>
<feature type="domain" description="C2H2-type" evidence="10">
    <location>
        <begin position="236"/>
        <end position="263"/>
    </location>
</feature>